<protein>
    <submittedName>
        <fullName evidence="4">CLC2D protein</fullName>
    </submittedName>
</protein>
<dbReference type="PANTHER" id="PTHR45710:SF26">
    <property type="entry name" value="RH26557P"/>
    <property type="match status" value="1"/>
</dbReference>
<dbReference type="Proteomes" id="UP000550309">
    <property type="component" value="Unassembled WGS sequence"/>
</dbReference>
<feature type="non-terminal residue" evidence="4">
    <location>
        <position position="1"/>
    </location>
</feature>
<feature type="non-terminal residue" evidence="4">
    <location>
        <position position="129"/>
    </location>
</feature>
<dbReference type="PANTHER" id="PTHR45710">
    <property type="entry name" value="C-TYPE LECTIN DOMAIN-CONTAINING PROTEIN 180"/>
    <property type="match status" value="1"/>
</dbReference>
<dbReference type="PROSITE" id="PS00615">
    <property type="entry name" value="C_TYPE_LECTIN_1"/>
    <property type="match status" value="1"/>
</dbReference>
<accession>A0A7K6ADF5</accession>
<dbReference type="SMART" id="SM00034">
    <property type="entry name" value="CLECT"/>
    <property type="match status" value="1"/>
</dbReference>
<comment type="subcellular location">
    <subcellularLocation>
        <location evidence="1">Cell membrane</location>
        <topology evidence="1">Single-pass type II membrane protein</topology>
    </subcellularLocation>
</comment>
<name>A0A7K6ADF5_ONYCO</name>
<keyword evidence="5" id="KW-1185">Reference proteome</keyword>
<dbReference type="PROSITE" id="PS50041">
    <property type="entry name" value="C_TYPE_LECTIN_2"/>
    <property type="match status" value="1"/>
</dbReference>
<reference evidence="4 5" key="1">
    <citation type="submission" date="2019-09" db="EMBL/GenBank/DDBJ databases">
        <title>Bird 10,000 Genomes (B10K) Project - Family phase.</title>
        <authorList>
            <person name="Zhang G."/>
        </authorList>
    </citation>
    <scope>NUCLEOTIDE SEQUENCE [LARGE SCALE GENOMIC DNA]</scope>
    <source>
        <strain evidence="4">B10K-DU-028-75</strain>
        <tissue evidence="4">Mixed tissue sample</tissue>
    </source>
</reference>
<gene>
    <name evidence="4" type="primary">Clec2d_0</name>
    <name evidence="4" type="ORF">ONYCOR_R00491</name>
</gene>
<sequence length="129" mass="14665">CPWNWGGYHGICSYLLTDMGSWEQGQNQCSKLGASLAMLKDNEMMSWGSSHCQLRSPFQGLLFLLRRDFNYRLGLRRWGEQLQWVDGSYHSEVPVLGNAECVYLGDGKLRSGSCSNQRPYICSKPQAHL</sequence>
<evidence type="ECO:0000259" key="3">
    <source>
        <dbReference type="PROSITE" id="PS50041"/>
    </source>
</evidence>
<evidence type="ECO:0000313" key="4">
    <source>
        <dbReference type="EMBL" id="NWU88013.1"/>
    </source>
</evidence>
<dbReference type="SUPFAM" id="SSF56436">
    <property type="entry name" value="C-type lectin-like"/>
    <property type="match status" value="1"/>
</dbReference>
<comment type="caution">
    <text evidence="4">The sequence shown here is derived from an EMBL/GenBank/DDBJ whole genome shotgun (WGS) entry which is preliminary data.</text>
</comment>
<dbReference type="InterPro" id="IPR018378">
    <property type="entry name" value="C-type_lectin_CS"/>
</dbReference>
<evidence type="ECO:0000256" key="2">
    <source>
        <dbReference type="ARBA" id="ARBA00023157"/>
    </source>
</evidence>
<dbReference type="InterPro" id="IPR001304">
    <property type="entry name" value="C-type_lectin-like"/>
</dbReference>
<dbReference type="InterPro" id="IPR050828">
    <property type="entry name" value="C-type_lectin/matrix_domain"/>
</dbReference>
<proteinExistence type="predicted"/>
<dbReference type="AlphaFoldDB" id="A0A7K6ADF5"/>
<dbReference type="OrthoDB" id="10059571at2759"/>
<dbReference type="GO" id="GO:0005886">
    <property type="term" value="C:plasma membrane"/>
    <property type="evidence" value="ECO:0007669"/>
    <property type="project" value="UniProtKB-SubCell"/>
</dbReference>
<keyword evidence="2" id="KW-1015">Disulfide bond</keyword>
<dbReference type="EMBL" id="VZRK01001121">
    <property type="protein sequence ID" value="NWU88013.1"/>
    <property type="molecule type" value="Genomic_DNA"/>
</dbReference>
<organism evidence="4 5">
    <name type="scientific">Onychorhynchus coronatus</name>
    <name type="common">Royal flycatcher</name>
    <dbReference type="NCBI Taxonomy" id="360224"/>
    <lineage>
        <taxon>Eukaryota</taxon>
        <taxon>Metazoa</taxon>
        <taxon>Chordata</taxon>
        <taxon>Craniata</taxon>
        <taxon>Vertebrata</taxon>
        <taxon>Euteleostomi</taxon>
        <taxon>Archelosauria</taxon>
        <taxon>Archosauria</taxon>
        <taxon>Dinosauria</taxon>
        <taxon>Saurischia</taxon>
        <taxon>Theropoda</taxon>
        <taxon>Coelurosauria</taxon>
        <taxon>Aves</taxon>
        <taxon>Neognathae</taxon>
        <taxon>Neoaves</taxon>
        <taxon>Telluraves</taxon>
        <taxon>Australaves</taxon>
        <taxon>Passeriformes</taxon>
        <taxon>Tyrannidae</taxon>
        <taxon>Onychorhynchus</taxon>
    </lineage>
</organism>
<dbReference type="InterPro" id="IPR016187">
    <property type="entry name" value="CTDL_fold"/>
</dbReference>
<dbReference type="InterPro" id="IPR016186">
    <property type="entry name" value="C-type_lectin-like/link_sf"/>
</dbReference>
<feature type="domain" description="C-type lectin" evidence="3">
    <location>
        <begin position="8"/>
        <end position="123"/>
    </location>
</feature>
<dbReference type="Pfam" id="PF00059">
    <property type="entry name" value="Lectin_C"/>
    <property type="match status" value="1"/>
</dbReference>
<evidence type="ECO:0000313" key="5">
    <source>
        <dbReference type="Proteomes" id="UP000550309"/>
    </source>
</evidence>
<dbReference type="Gene3D" id="3.10.100.10">
    <property type="entry name" value="Mannose-Binding Protein A, subunit A"/>
    <property type="match status" value="1"/>
</dbReference>
<evidence type="ECO:0000256" key="1">
    <source>
        <dbReference type="ARBA" id="ARBA00004401"/>
    </source>
</evidence>